<evidence type="ECO:0000313" key="3">
    <source>
        <dbReference type="EMBL" id="KYM92243.1"/>
    </source>
</evidence>
<evidence type="ECO:0000256" key="1">
    <source>
        <dbReference type="SAM" id="MobiDB-lite"/>
    </source>
</evidence>
<keyword evidence="4" id="KW-1185">Reference proteome</keyword>
<dbReference type="InterPro" id="IPR041426">
    <property type="entry name" value="Mos1_HTH"/>
</dbReference>
<proteinExistence type="predicted"/>
<evidence type="ECO:0000313" key="4">
    <source>
        <dbReference type="Proteomes" id="UP000078540"/>
    </source>
</evidence>
<dbReference type="AlphaFoldDB" id="A0A195BW98"/>
<gene>
    <name evidence="3" type="ORF">ALC53_01306</name>
</gene>
<protein>
    <recommendedName>
        <fullName evidence="2">Mos1 transposase HTH domain-containing protein</fullName>
    </recommendedName>
</protein>
<evidence type="ECO:0000259" key="2">
    <source>
        <dbReference type="Pfam" id="PF17906"/>
    </source>
</evidence>
<feature type="region of interest" description="Disordered" evidence="1">
    <location>
        <begin position="44"/>
        <end position="76"/>
    </location>
</feature>
<dbReference type="Pfam" id="PF17906">
    <property type="entry name" value="HTH_48"/>
    <property type="match status" value="1"/>
</dbReference>
<sequence length="268" mass="30734">KMSVYESNSRHLREVLIFCFNMKKSAAEAHPMLSNTYGEAAINERDCRAVPPRKPTDRPTILDSYPHPPLSPSHPSHTRIYPSIARRVSSASIPSAATRLSFIPLDRNVRPPPMVQLSFLTFSSHSYRLSSSNSTAVSPFFSSSREICAQIRIVTPKICIRPKRNRRVEAAEILFVTRTTLADLLSTLPTTEKRMCTCLFVLVGKMARRLYDTLDRLYRYFAPPNALLPEESLQRHEHVEPHPFVVLDMVQVHDLRFCHKARNQKYHH</sequence>
<dbReference type="Gene3D" id="1.10.10.1450">
    <property type="match status" value="1"/>
</dbReference>
<organism evidence="3 4">
    <name type="scientific">Atta colombica</name>
    <dbReference type="NCBI Taxonomy" id="520822"/>
    <lineage>
        <taxon>Eukaryota</taxon>
        <taxon>Metazoa</taxon>
        <taxon>Ecdysozoa</taxon>
        <taxon>Arthropoda</taxon>
        <taxon>Hexapoda</taxon>
        <taxon>Insecta</taxon>
        <taxon>Pterygota</taxon>
        <taxon>Neoptera</taxon>
        <taxon>Endopterygota</taxon>
        <taxon>Hymenoptera</taxon>
        <taxon>Apocrita</taxon>
        <taxon>Aculeata</taxon>
        <taxon>Formicoidea</taxon>
        <taxon>Formicidae</taxon>
        <taxon>Myrmicinae</taxon>
        <taxon>Atta</taxon>
    </lineage>
</organism>
<dbReference type="Proteomes" id="UP000078540">
    <property type="component" value="Unassembled WGS sequence"/>
</dbReference>
<accession>A0A195BW98</accession>
<feature type="non-terminal residue" evidence="3">
    <location>
        <position position="1"/>
    </location>
</feature>
<dbReference type="EMBL" id="KQ976403">
    <property type="protein sequence ID" value="KYM92243.1"/>
    <property type="molecule type" value="Genomic_DNA"/>
</dbReference>
<feature type="domain" description="Mos1 transposase HTH" evidence="2">
    <location>
        <begin position="10"/>
        <end position="48"/>
    </location>
</feature>
<reference evidence="3 4" key="1">
    <citation type="submission" date="2015-09" db="EMBL/GenBank/DDBJ databases">
        <title>Atta colombica WGS genome.</title>
        <authorList>
            <person name="Nygaard S."/>
            <person name="Hu H."/>
            <person name="Boomsma J."/>
            <person name="Zhang G."/>
        </authorList>
    </citation>
    <scope>NUCLEOTIDE SEQUENCE [LARGE SCALE GENOMIC DNA]</scope>
    <source>
        <strain evidence="3">Treedump-2</strain>
        <tissue evidence="3">Whole body</tissue>
    </source>
</reference>
<name>A0A195BW98_9HYME</name>